<proteinExistence type="predicted"/>
<evidence type="ECO:0000313" key="3">
    <source>
        <dbReference type="Proteomes" id="UP000048948"/>
    </source>
</evidence>
<feature type="compositionally biased region" description="Basic residues" evidence="1">
    <location>
        <begin position="108"/>
        <end position="118"/>
    </location>
</feature>
<reference evidence="2 3" key="1">
    <citation type="submission" date="2015-03" db="EMBL/GenBank/DDBJ databases">
        <authorList>
            <consortium name="Pathogen Informatics"/>
        </authorList>
    </citation>
    <scope>NUCLEOTIDE SEQUENCE [LARGE SCALE GENOMIC DNA]</scope>
    <source>
        <strain evidence="2 3">Bir 172</strain>
    </source>
</reference>
<accession>A0A0T9G656</accession>
<feature type="region of interest" description="Disordered" evidence="1">
    <location>
        <begin position="1"/>
        <end position="94"/>
    </location>
</feature>
<dbReference type="AlphaFoldDB" id="A0A0T9G656"/>
<feature type="region of interest" description="Disordered" evidence="1">
    <location>
        <begin position="108"/>
        <end position="191"/>
    </location>
</feature>
<feature type="compositionally biased region" description="Low complexity" evidence="1">
    <location>
        <begin position="134"/>
        <end position="150"/>
    </location>
</feature>
<dbReference type="EMBL" id="CNGE01001182">
    <property type="protein sequence ID" value="CKT82247.1"/>
    <property type="molecule type" value="Genomic_DNA"/>
</dbReference>
<name>A0A0T9G656_MYCTX</name>
<dbReference type="Proteomes" id="UP000048948">
    <property type="component" value="Unassembled WGS sequence"/>
</dbReference>
<feature type="compositionally biased region" description="Low complexity" evidence="1">
    <location>
        <begin position="70"/>
        <end position="94"/>
    </location>
</feature>
<evidence type="ECO:0000256" key="1">
    <source>
        <dbReference type="SAM" id="MobiDB-lite"/>
    </source>
</evidence>
<gene>
    <name evidence="2" type="ORF">ERS027646_04179</name>
</gene>
<evidence type="ECO:0000313" key="2">
    <source>
        <dbReference type="EMBL" id="CKT82247.1"/>
    </source>
</evidence>
<organism evidence="2 3">
    <name type="scientific">Mycobacterium tuberculosis</name>
    <dbReference type="NCBI Taxonomy" id="1773"/>
    <lineage>
        <taxon>Bacteria</taxon>
        <taxon>Bacillati</taxon>
        <taxon>Actinomycetota</taxon>
        <taxon>Actinomycetes</taxon>
        <taxon>Mycobacteriales</taxon>
        <taxon>Mycobacteriaceae</taxon>
        <taxon>Mycobacterium</taxon>
        <taxon>Mycobacterium tuberculosis complex</taxon>
    </lineage>
</organism>
<sequence length="191" mass="20358">MPGRALRQCAGPPPPRHAPRPTHSARIAVSGPPVHTSDIPHRASRRLAAIADPCTTGNERSPGSARRPARGCTRAAAPAPAPAPRTAALSARRAARWTVAVRCGRPGLARRRIRCRRGQPREESVHAPPAGVQPRRAPSRYAPARGPRPCGRSRRSALRTAPDAPAASPPHGRADRVPAAQPGSRRRRPRP</sequence>
<protein>
    <submittedName>
        <fullName evidence="2">Uncharacterized protein</fullName>
    </submittedName>
</protein>